<dbReference type="EMBL" id="BAAAPF010000004">
    <property type="protein sequence ID" value="GAA2108811.1"/>
    <property type="molecule type" value="Genomic_DNA"/>
</dbReference>
<evidence type="ECO:0000313" key="2">
    <source>
        <dbReference type="EMBL" id="GAA2108811.1"/>
    </source>
</evidence>
<proteinExistence type="predicted"/>
<protein>
    <recommendedName>
        <fullName evidence="4">Bile acid:sodium symporter</fullName>
    </recommendedName>
</protein>
<organism evidence="2 3">
    <name type="scientific">Streptomyces synnematoformans</name>
    <dbReference type="NCBI Taxonomy" id="415721"/>
    <lineage>
        <taxon>Bacteria</taxon>
        <taxon>Bacillati</taxon>
        <taxon>Actinomycetota</taxon>
        <taxon>Actinomycetes</taxon>
        <taxon>Kitasatosporales</taxon>
        <taxon>Streptomycetaceae</taxon>
        <taxon>Streptomyces</taxon>
    </lineage>
</organism>
<keyword evidence="1" id="KW-1133">Transmembrane helix</keyword>
<dbReference type="RefSeq" id="WP_344287353.1">
    <property type="nucleotide sequence ID" value="NZ_BAAAPF010000004.1"/>
</dbReference>
<gene>
    <name evidence="2" type="ORF">GCM10009802_04840</name>
</gene>
<feature type="transmembrane region" description="Helical" evidence="1">
    <location>
        <begin position="28"/>
        <end position="47"/>
    </location>
</feature>
<sequence>MKTAFLLGAFLGLLLVYPDTLGAPIATAALQLLAQPFVVAFLVGVLARPALTRRLRRWTP</sequence>
<dbReference type="Proteomes" id="UP001500443">
    <property type="component" value="Unassembled WGS sequence"/>
</dbReference>
<evidence type="ECO:0000256" key="1">
    <source>
        <dbReference type="SAM" id="Phobius"/>
    </source>
</evidence>
<comment type="caution">
    <text evidence="2">The sequence shown here is derived from an EMBL/GenBank/DDBJ whole genome shotgun (WGS) entry which is preliminary data.</text>
</comment>
<reference evidence="2 3" key="1">
    <citation type="journal article" date="2019" name="Int. J. Syst. Evol. Microbiol.">
        <title>The Global Catalogue of Microorganisms (GCM) 10K type strain sequencing project: providing services to taxonomists for standard genome sequencing and annotation.</title>
        <authorList>
            <consortium name="The Broad Institute Genomics Platform"/>
            <consortium name="The Broad Institute Genome Sequencing Center for Infectious Disease"/>
            <person name="Wu L."/>
            <person name="Ma J."/>
        </authorList>
    </citation>
    <scope>NUCLEOTIDE SEQUENCE [LARGE SCALE GENOMIC DNA]</scope>
    <source>
        <strain evidence="2 3">JCM 15481</strain>
    </source>
</reference>
<evidence type="ECO:0000313" key="3">
    <source>
        <dbReference type="Proteomes" id="UP001500443"/>
    </source>
</evidence>
<evidence type="ECO:0008006" key="4">
    <source>
        <dbReference type="Google" id="ProtNLM"/>
    </source>
</evidence>
<keyword evidence="1" id="KW-0812">Transmembrane</keyword>
<accession>A0ABN2XE23</accession>
<keyword evidence="1" id="KW-0472">Membrane</keyword>
<name>A0ABN2XE23_9ACTN</name>
<keyword evidence="3" id="KW-1185">Reference proteome</keyword>